<evidence type="ECO:0000313" key="3">
    <source>
        <dbReference type="Proteomes" id="UP000831113"/>
    </source>
</evidence>
<keyword evidence="2" id="KW-0328">Glycosyltransferase</keyword>
<dbReference type="EC" id="2.4.-.-" evidence="2"/>
<sequence>MHTYHLVPDLADLPVVSIVALCYNHARFLPAALDSILAQSYPNLEVLLVDNASTDGSLTILRSYAQANPTWQLLAQPHNLGLCAAFNLAYRQARGEFLIDFATDDVLLPQRVAQQVAAFQQLPSHYGMVYSDAELINEDSQHVRFHFRRTKQGLQPKPASGYVFADVLQRYFISTPTMMMRRATLDELGGYDETLYYEDFDFWVRAARNWAFYFLDQVTTQKRVHPQAMSRAAYRPGDPHLASTIATCRKALRLCEAPAEWAALAVRLRWEMRQAVRWGSNAEAALLYELLQQTKHQQPLDWLLGQWSRLRSRA</sequence>
<organism evidence="2 3">
    <name type="scientific">Hymenobacter tibetensis</name>
    <dbReference type="NCBI Taxonomy" id="497967"/>
    <lineage>
        <taxon>Bacteria</taxon>
        <taxon>Pseudomonadati</taxon>
        <taxon>Bacteroidota</taxon>
        <taxon>Cytophagia</taxon>
        <taxon>Cytophagales</taxon>
        <taxon>Hymenobacteraceae</taxon>
        <taxon>Hymenobacter</taxon>
    </lineage>
</organism>
<dbReference type="PANTHER" id="PTHR43685">
    <property type="entry name" value="GLYCOSYLTRANSFERASE"/>
    <property type="match status" value="1"/>
</dbReference>
<evidence type="ECO:0000313" key="2">
    <source>
        <dbReference type="EMBL" id="UOG76904.1"/>
    </source>
</evidence>
<gene>
    <name evidence="2" type="ORF">MTX78_09955</name>
</gene>
<dbReference type="EMBL" id="CP094669">
    <property type="protein sequence ID" value="UOG76904.1"/>
    <property type="molecule type" value="Genomic_DNA"/>
</dbReference>
<dbReference type="Gene3D" id="3.90.550.10">
    <property type="entry name" value="Spore Coat Polysaccharide Biosynthesis Protein SpsA, Chain A"/>
    <property type="match status" value="1"/>
</dbReference>
<name>A0ABY4D6T1_9BACT</name>
<proteinExistence type="predicted"/>
<dbReference type="RefSeq" id="WP_243802201.1">
    <property type="nucleotide sequence ID" value="NZ_CP094669.1"/>
</dbReference>
<dbReference type="GO" id="GO:0016757">
    <property type="term" value="F:glycosyltransferase activity"/>
    <property type="evidence" value="ECO:0007669"/>
    <property type="project" value="UniProtKB-KW"/>
</dbReference>
<reference evidence="2 3" key="1">
    <citation type="submission" date="2022-03" db="EMBL/GenBank/DDBJ databases">
        <title>Hymenobactersp. isolated from the air.</title>
        <authorList>
            <person name="Won M."/>
            <person name="Kwon S.-W."/>
        </authorList>
    </citation>
    <scope>NUCLEOTIDE SEQUENCE [LARGE SCALE GENOMIC DNA]</scope>
    <source>
        <strain evidence="2 3">KACC 21982</strain>
    </source>
</reference>
<keyword evidence="3" id="KW-1185">Reference proteome</keyword>
<dbReference type="PANTHER" id="PTHR43685:SF11">
    <property type="entry name" value="GLYCOSYLTRANSFERASE TAGX-RELATED"/>
    <property type="match status" value="1"/>
</dbReference>
<dbReference type="Proteomes" id="UP000831113">
    <property type="component" value="Chromosome"/>
</dbReference>
<evidence type="ECO:0000259" key="1">
    <source>
        <dbReference type="Pfam" id="PF00535"/>
    </source>
</evidence>
<dbReference type="InterPro" id="IPR050834">
    <property type="entry name" value="Glycosyltransf_2"/>
</dbReference>
<dbReference type="InterPro" id="IPR029044">
    <property type="entry name" value="Nucleotide-diphossugar_trans"/>
</dbReference>
<accession>A0ABY4D6T1</accession>
<keyword evidence="2" id="KW-0808">Transferase</keyword>
<dbReference type="InterPro" id="IPR001173">
    <property type="entry name" value="Glyco_trans_2-like"/>
</dbReference>
<protein>
    <submittedName>
        <fullName evidence="2">Glycosyltransferase</fullName>
        <ecNumber evidence="2">2.4.-.-</ecNumber>
    </submittedName>
</protein>
<feature type="domain" description="Glycosyltransferase 2-like" evidence="1">
    <location>
        <begin position="17"/>
        <end position="187"/>
    </location>
</feature>
<dbReference type="SUPFAM" id="SSF53448">
    <property type="entry name" value="Nucleotide-diphospho-sugar transferases"/>
    <property type="match status" value="1"/>
</dbReference>
<dbReference type="Pfam" id="PF00535">
    <property type="entry name" value="Glycos_transf_2"/>
    <property type="match status" value="1"/>
</dbReference>